<sequence>MPSFASAITLRCLSRPDLDGSSQDSTAPSVTGIEKGPFGATETALPSSGPHSESLPWEKDRRNPGNWSNLRKSWIFLILMLDILNSCLGSSVHSNAVGFIAKEFHVTSQAQKVLPMSVYLIGYAFGPILWAPMSEQIGRRNIVLATFVVFSIFTMACALSPNWPGFLIFRLLTGAFASAPIAVVTGILADMYQNHRSRGRAVALYMVVSVILILGLRGESNRIEKRRTKTANLNQITAFGPLIGPILSGFASPTLGWRWSWWISLMVAGATLVPLLSLPETHRGVLLKRYKIHVDQGSLPPQRMEGRGFMNSPKLRPIYMLLFEPIVTASSLYLALVYSIFYMSFQSFPIIFQGVYEMSLGISSLTYIPIGIGSLIFLPIFWLYDDYFIVPRQNSGKPLKEEYLRLPLACLGGPLFAASLFWLGWSARKDVSFVAPMLAGIPFGFGFICIFIALMNYMTDAYKTYAASANAASSCSRSLCATVLPFATHPLFDHLGVAGACSLLGGLSVVMCVIPFVFIWKGDQIRAKSHFCNMLKQ</sequence>
<feature type="transmembrane region" description="Helical" evidence="7">
    <location>
        <begin position="318"/>
        <end position="345"/>
    </location>
</feature>
<evidence type="ECO:0000256" key="6">
    <source>
        <dbReference type="SAM" id="MobiDB-lite"/>
    </source>
</evidence>
<dbReference type="SUPFAM" id="SSF103473">
    <property type="entry name" value="MFS general substrate transporter"/>
    <property type="match status" value="1"/>
</dbReference>
<organism evidence="9 10">
    <name type="scientific">Aspergillus rambellii</name>
    <dbReference type="NCBI Taxonomy" id="308745"/>
    <lineage>
        <taxon>Eukaryota</taxon>
        <taxon>Fungi</taxon>
        <taxon>Dikarya</taxon>
        <taxon>Ascomycota</taxon>
        <taxon>Pezizomycotina</taxon>
        <taxon>Eurotiomycetes</taxon>
        <taxon>Eurotiomycetidae</taxon>
        <taxon>Eurotiales</taxon>
        <taxon>Aspergillaceae</taxon>
        <taxon>Aspergillus</taxon>
        <taxon>Aspergillus subgen. Nidulantes</taxon>
    </lineage>
</organism>
<dbReference type="FunFam" id="1.20.1250.20:FF:000082">
    <property type="entry name" value="MFS multidrug transporter, putative"/>
    <property type="match status" value="1"/>
</dbReference>
<name>A0A0F8VS84_9EURO</name>
<dbReference type="InterPro" id="IPR020846">
    <property type="entry name" value="MFS_dom"/>
</dbReference>
<keyword evidence="3 7" id="KW-0812">Transmembrane</keyword>
<feature type="transmembrane region" description="Helical" evidence="7">
    <location>
        <begin position="259"/>
        <end position="278"/>
    </location>
</feature>
<keyword evidence="5 7" id="KW-0472">Membrane</keyword>
<comment type="subcellular location">
    <subcellularLocation>
        <location evidence="1">Cell membrane</location>
        <topology evidence="1">Multi-pass membrane protein</topology>
    </subcellularLocation>
</comment>
<proteinExistence type="inferred from homology"/>
<evidence type="ECO:0000313" key="10">
    <source>
        <dbReference type="Proteomes" id="UP000034291"/>
    </source>
</evidence>
<feature type="transmembrane region" description="Helical" evidence="7">
    <location>
        <begin position="167"/>
        <end position="189"/>
    </location>
</feature>
<dbReference type="EMBL" id="JZBS01000608">
    <property type="protein sequence ID" value="KKK26076.1"/>
    <property type="molecule type" value="Genomic_DNA"/>
</dbReference>
<gene>
    <name evidence="9" type="ORF">ARAM_005915</name>
</gene>
<dbReference type="InterPro" id="IPR011701">
    <property type="entry name" value="MFS"/>
</dbReference>
<feature type="transmembrane region" description="Helical" evidence="7">
    <location>
        <begin position="201"/>
        <end position="218"/>
    </location>
</feature>
<evidence type="ECO:0000256" key="2">
    <source>
        <dbReference type="ARBA" id="ARBA00008335"/>
    </source>
</evidence>
<dbReference type="GO" id="GO:0005886">
    <property type="term" value="C:plasma membrane"/>
    <property type="evidence" value="ECO:0007669"/>
    <property type="project" value="UniProtKB-SubCell"/>
</dbReference>
<accession>A0A0F8VS84</accession>
<evidence type="ECO:0000256" key="7">
    <source>
        <dbReference type="SAM" id="Phobius"/>
    </source>
</evidence>
<feature type="transmembrane region" description="Helical" evidence="7">
    <location>
        <begin position="494"/>
        <end position="520"/>
    </location>
</feature>
<dbReference type="AlphaFoldDB" id="A0A0F8VS84"/>
<feature type="transmembrane region" description="Helical" evidence="7">
    <location>
        <begin position="431"/>
        <end position="455"/>
    </location>
</feature>
<evidence type="ECO:0000256" key="5">
    <source>
        <dbReference type="ARBA" id="ARBA00023136"/>
    </source>
</evidence>
<dbReference type="PANTHER" id="PTHR23502:SF74">
    <property type="entry name" value="MAJOR FACILITATOR SUPERFAMILY (MFS) PROFILE DOMAIN-CONTAINING PROTEIN"/>
    <property type="match status" value="1"/>
</dbReference>
<comment type="caution">
    <text evidence="9">The sequence shown here is derived from an EMBL/GenBank/DDBJ whole genome shotgun (WGS) entry which is preliminary data.</text>
</comment>
<reference evidence="9 10" key="1">
    <citation type="submission" date="2015-02" db="EMBL/GenBank/DDBJ databases">
        <title>Draft Genome Sequences of Two Closely-Related Aflatoxigenic Aspergillus Species Obtained from the Cote d'Ivoire.</title>
        <authorList>
            <person name="Moore G.G."/>
            <person name="Beltz S.B."/>
            <person name="Mack B.M."/>
        </authorList>
    </citation>
    <scope>NUCLEOTIDE SEQUENCE [LARGE SCALE GENOMIC DNA]</scope>
    <source>
        <strain evidence="9 10">SRRC1468</strain>
    </source>
</reference>
<keyword evidence="4 7" id="KW-1133">Transmembrane helix</keyword>
<dbReference type="STRING" id="308745.A0A0F8VS84"/>
<dbReference type="PANTHER" id="PTHR23502">
    <property type="entry name" value="MAJOR FACILITATOR SUPERFAMILY"/>
    <property type="match status" value="1"/>
</dbReference>
<feature type="transmembrane region" description="Helical" evidence="7">
    <location>
        <begin position="142"/>
        <end position="161"/>
    </location>
</feature>
<evidence type="ECO:0000256" key="4">
    <source>
        <dbReference type="ARBA" id="ARBA00022989"/>
    </source>
</evidence>
<dbReference type="GO" id="GO:0022857">
    <property type="term" value="F:transmembrane transporter activity"/>
    <property type="evidence" value="ECO:0007669"/>
    <property type="project" value="InterPro"/>
</dbReference>
<feature type="transmembrane region" description="Helical" evidence="7">
    <location>
        <begin position="113"/>
        <end position="130"/>
    </location>
</feature>
<feature type="transmembrane region" description="Helical" evidence="7">
    <location>
        <begin position="365"/>
        <end position="384"/>
    </location>
</feature>
<feature type="region of interest" description="Disordered" evidence="6">
    <location>
        <begin position="16"/>
        <end position="61"/>
    </location>
</feature>
<evidence type="ECO:0000313" key="9">
    <source>
        <dbReference type="EMBL" id="KKK26076.1"/>
    </source>
</evidence>
<dbReference type="Gene3D" id="1.20.1250.20">
    <property type="entry name" value="MFS general substrate transporter like domains"/>
    <property type="match status" value="1"/>
</dbReference>
<evidence type="ECO:0000256" key="1">
    <source>
        <dbReference type="ARBA" id="ARBA00004651"/>
    </source>
</evidence>
<comment type="similarity">
    <text evidence="2">Belongs to the major facilitator superfamily.</text>
</comment>
<dbReference type="OrthoDB" id="5141738at2759"/>
<feature type="compositionally biased region" description="Polar residues" evidence="6">
    <location>
        <begin position="20"/>
        <end position="29"/>
    </location>
</feature>
<dbReference type="InterPro" id="IPR036259">
    <property type="entry name" value="MFS_trans_sf"/>
</dbReference>
<dbReference type="Pfam" id="PF07690">
    <property type="entry name" value="MFS_1"/>
    <property type="match status" value="2"/>
</dbReference>
<feature type="transmembrane region" description="Helical" evidence="7">
    <location>
        <begin position="404"/>
        <end position="425"/>
    </location>
</feature>
<feature type="domain" description="Major facilitator superfamily (MFS) profile" evidence="8">
    <location>
        <begin position="75"/>
        <end position="523"/>
    </location>
</feature>
<keyword evidence="10" id="KW-1185">Reference proteome</keyword>
<evidence type="ECO:0000256" key="3">
    <source>
        <dbReference type="ARBA" id="ARBA00022692"/>
    </source>
</evidence>
<protein>
    <recommendedName>
        <fullName evidence="8">Major facilitator superfamily (MFS) profile domain-containing protein</fullName>
    </recommendedName>
</protein>
<dbReference type="PROSITE" id="PS50850">
    <property type="entry name" value="MFS"/>
    <property type="match status" value="1"/>
</dbReference>
<feature type="transmembrane region" description="Helical" evidence="7">
    <location>
        <begin position="74"/>
        <end position="93"/>
    </location>
</feature>
<evidence type="ECO:0000259" key="8">
    <source>
        <dbReference type="PROSITE" id="PS50850"/>
    </source>
</evidence>
<dbReference type="Proteomes" id="UP000034291">
    <property type="component" value="Unassembled WGS sequence"/>
</dbReference>